<keyword evidence="3" id="KW-1185">Reference proteome</keyword>
<feature type="region of interest" description="Disordered" evidence="1">
    <location>
        <begin position="196"/>
        <end position="301"/>
    </location>
</feature>
<gene>
    <name evidence="2" type="ORF">AFUS01_LOCUS24202</name>
</gene>
<feature type="compositionally biased region" description="Basic residues" evidence="1">
    <location>
        <begin position="235"/>
        <end position="262"/>
    </location>
</feature>
<feature type="compositionally biased region" description="Polar residues" evidence="1">
    <location>
        <begin position="200"/>
        <end position="210"/>
    </location>
</feature>
<feature type="compositionally biased region" description="Basic and acidic residues" evidence="1">
    <location>
        <begin position="48"/>
        <end position="58"/>
    </location>
</feature>
<protein>
    <submittedName>
        <fullName evidence="2">Uncharacterized protein</fullName>
    </submittedName>
</protein>
<dbReference type="Proteomes" id="UP000708208">
    <property type="component" value="Unassembled WGS sequence"/>
</dbReference>
<dbReference type="OrthoDB" id="10651862at2759"/>
<dbReference type="AlphaFoldDB" id="A0A8J2KF09"/>
<accession>A0A8J2KF09</accession>
<feature type="compositionally biased region" description="Low complexity" evidence="1">
    <location>
        <begin position="106"/>
        <end position="118"/>
    </location>
</feature>
<evidence type="ECO:0000256" key="1">
    <source>
        <dbReference type="SAM" id="MobiDB-lite"/>
    </source>
</evidence>
<feature type="compositionally biased region" description="Polar residues" evidence="1">
    <location>
        <begin position="282"/>
        <end position="301"/>
    </location>
</feature>
<organism evidence="2 3">
    <name type="scientific">Allacma fusca</name>
    <dbReference type="NCBI Taxonomy" id="39272"/>
    <lineage>
        <taxon>Eukaryota</taxon>
        <taxon>Metazoa</taxon>
        <taxon>Ecdysozoa</taxon>
        <taxon>Arthropoda</taxon>
        <taxon>Hexapoda</taxon>
        <taxon>Collembola</taxon>
        <taxon>Symphypleona</taxon>
        <taxon>Sminthuridae</taxon>
        <taxon>Allacma</taxon>
    </lineage>
</organism>
<proteinExistence type="predicted"/>
<reference evidence="2" key="1">
    <citation type="submission" date="2021-06" db="EMBL/GenBank/DDBJ databases">
        <authorList>
            <person name="Hodson N. C."/>
            <person name="Mongue J. A."/>
            <person name="Jaron S. K."/>
        </authorList>
    </citation>
    <scope>NUCLEOTIDE SEQUENCE</scope>
</reference>
<dbReference type="EMBL" id="CAJVCH010299383">
    <property type="protein sequence ID" value="CAG7785585.1"/>
    <property type="molecule type" value="Genomic_DNA"/>
</dbReference>
<feature type="compositionally biased region" description="Basic residues" evidence="1">
    <location>
        <begin position="122"/>
        <end position="134"/>
    </location>
</feature>
<comment type="caution">
    <text evidence="2">The sequence shown here is derived from an EMBL/GenBank/DDBJ whole genome shotgun (WGS) entry which is preliminary data.</text>
</comment>
<evidence type="ECO:0000313" key="3">
    <source>
        <dbReference type="Proteomes" id="UP000708208"/>
    </source>
</evidence>
<sequence length="301" mass="33899">MEAESVIKQENSNSLLMDDDQTHVVITGPPASRTVIDNLKKLLTQRQHSRESDAENKEVVPSTGSDLESELSFYSLLTSSTSDSDLDFLRTSPDNRKSKRRPKRNLSTSSSSSSSSLSPVRERRKRPKTSKRGVKRFDSQMIILEDWNPQGMTPKRTPSIGISRHSPISQLVDSADPLTNGANIVNINIMMNPNVKFNGDQENASSSNKESTTDEEDQGIASMDKSTKNGNSRGTRLRKTRRDRNKRRKHHHHHHHHHHHQHEQRDKPSPAKQLQLLPADLTESQGTIQSEDSTPAEAQQE</sequence>
<evidence type="ECO:0000313" key="2">
    <source>
        <dbReference type="EMBL" id="CAG7785585.1"/>
    </source>
</evidence>
<name>A0A8J2KF09_9HEXA</name>
<feature type="region of interest" description="Disordered" evidence="1">
    <location>
        <begin position="1"/>
        <end position="65"/>
    </location>
</feature>
<feature type="region of interest" description="Disordered" evidence="1">
    <location>
        <begin position="84"/>
        <end position="137"/>
    </location>
</feature>